<evidence type="ECO:0000256" key="1">
    <source>
        <dbReference type="SAM" id="Coils"/>
    </source>
</evidence>
<gene>
    <name evidence="2" type="ORF">M0811_10691</name>
</gene>
<feature type="coiled-coil region" evidence="1">
    <location>
        <begin position="124"/>
        <end position="154"/>
    </location>
</feature>
<reference evidence="2" key="1">
    <citation type="submission" date="2022-10" db="EMBL/GenBank/DDBJ databases">
        <title>Novel sulphate-reducing endosymbionts in the free-living metamonad Anaeramoeba.</title>
        <authorList>
            <person name="Jerlstrom-Hultqvist J."/>
            <person name="Cepicka I."/>
            <person name="Gallot-Lavallee L."/>
            <person name="Salas-Leiva D."/>
            <person name="Curtis B.A."/>
            <person name="Zahonova K."/>
            <person name="Pipaliya S."/>
            <person name="Dacks J."/>
            <person name="Roger A.J."/>
        </authorList>
    </citation>
    <scope>NUCLEOTIDE SEQUENCE</scope>
    <source>
        <strain evidence="2">BMAN</strain>
    </source>
</reference>
<keyword evidence="3" id="KW-1185">Reference proteome</keyword>
<evidence type="ECO:0000313" key="3">
    <source>
        <dbReference type="Proteomes" id="UP001149090"/>
    </source>
</evidence>
<feature type="coiled-coil region" evidence="1">
    <location>
        <begin position="23"/>
        <end position="82"/>
    </location>
</feature>
<dbReference type="AlphaFoldDB" id="A0A9Q0LDC3"/>
<protein>
    <submittedName>
        <fullName evidence="2">Uncharacterized protein</fullName>
    </submittedName>
</protein>
<accession>A0A9Q0LDC3</accession>
<name>A0A9Q0LDC3_ANAIG</name>
<proteinExistence type="predicted"/>
<dbReference type="EMBL" id="JAPDFW010000093">
    <property type="protein sequence ID" value="KAJ5070621.1"/>
    <property type="molecule type" value="Genomic_DNA"/>
</dbReference>
<dbReference type="Proteomes" id="UP001149090">
    <property type="component" value="Unassembled WGS sequence"/>
</dbReference>
<comment type="caution">
    <text evidence="2">The sequence shown here is derived from an EMBL/GenBank/DDBJ whole genome shotgun (WGS) entry which is preliminary data.</text>
</comment>
<organism evidence="2 3">
    <name type="scientific">Anaeramoeba ignava</name>
    <name type="common">Anaerobic marine amoeba</name>
    <dbReference type="NCBI Taxonomy" id="1746090"/>
    <lineage>
        <taxon>Eukaryota</taxon>
        <taxon>Metamonada</taxon>
        <taxon>Anaeramoebidae</taxon>
        <taxon>Anaeramoeba</taxon>
    </lineage>
</organism>
<evidence type="ECO:0000313" key="2">
    <source>
        <dbReference type="EMBL" id="KAJ5070621.1"/>
    </source>
</evidence>
<sequence length="156" mass="19216">MNENKIIEENEDYFGSFHDIFKIKKMIENFNEKEENFEQLKNEIQKSLNSLKIVIDYRNQIFSFLNEKIKNYEKNLLEIKQKKAELIYYLIINFSEEEIKKNNLEFEPILEEDFIHKIKKIYLIKDEEEKRKKKEKTRRKIIQKTAKLLSLENEFK</sequence>
<keyword evidence="1" id="KW-0175">Coiled coil</keyword>